<organism evidence="5 6">
    <name type="scientific">Panicum miliaceum</name>
    <name type="common">Proso millet</name>
    <name type="synonym">Broomcorn millet</name>
    <dbReference type="NCBI Taxonomy" id="4540"/>
    <lineage>
        <taxon>Eukaryota</taxon>
        <taxon>Viridiplantae</taxon>
        <taxon>Streptophyta</taxon>
        <taxon>Embryophyta</taxon>
        <taxon>Tracheophyta</taxon>
        <taxon>Spermatophyta</taxon>
        <taxon>Magnoliopsida</taxon>
        <taxon>Liliopsida</taxon>
        <taxon>Poales</taxon>
        <taxon>Poaceae</taxon>
        <taxon>PACMAD clade</taxon>
        <taxon>Panicoideae</taxon>
        <taxon>Panicodae</taxon>
        <taxon>Paniceae</taxon>
        <taxon>Panicinae</taxon>
        <taxon>Panicum</taxon>
        <taxon>Panicum sect. Panicum</taxon>
    </lineage>
</organism>
<dbReference type="SUPFAM" id="SSF52540">
    <property type="entry name" value="P-loop containing nucleoside triphosphate hydrolases"/>
    <property type="match status" value="1"/>
</dbReference>
<keyword evidence="6" id="KW-1185">Reference proteome</keyword>
<protein>
    <recommendedName>
        <fullName evidence="3">Sulfotransferase</fullName>
        <ecNumber evidence="3">2.8.2.-</ecNumber>
    </recommendedName>
</protein>
<evidence type="ECO:0000313" key="6">
    <source>
        <dbReference type="Proteomes" id="UP000275267"/>
    </source>
</evidence>
<comment type="similarity">
    <text evidence="1 3">Belongs to the sulfotransferase 1 family.</text>
</comment>
<dbReference type="AlphaFoldDB" id="A0A3L6PK65"/>
<comment type="caution">
    <text evidence="5">The sequence shown here is derived from an EMBL/GenBank/DDBJ whole genome shotgun (WGS) entry which is preliminary data.</text>
</comment>
<dbReference type="InterPro" id="IPR000863">
    <property type="entry name" value="Sulfotransferase_dom"/>
</dbReference>
<dbReference type="Gene3D" id="3.40.50.300">
    <property type="entry name" value="P-loop containing nucleotide triphosphate hydrolases"/>
    <property type="match status" value="1"/>
</dbReference>
<keyword evidence="2 3" id="KW-0808">Transferase</keyword>
<gene>
    <name evidence="5" type="ORF">C2845_PM18G03100</name>
</gene>
<reference evidence="6" key="1">
    <citation type="journal article" date="2019" name="Nat. Commun.">
        <title>The genome of broomcorn millet.</title>
        <authorList>
            <person name="Zou C."/>
            <person name="Miki D."/>
            <person name="Li D."/>
            <person name="Tang Q."/>
            <person name="Xiao L."/>
            <person name="Rajput S."/>
            <person name="Deng P."/>
            <person name="Jia W."/>
            <person name="Huang R."/>
            <person name="Zhang M."/>
            <person name="Sun Y."/>
            <person name="Hu J."/>
            <person name="Fu X."/>
            <person name="Schnable P.S."/>
            <person name="Li F."/>
            <person name="Zhang H."/>
            <person name="Feng B."/>
            <person name="Zhu X."/>
            <person name="Liu R."/>
            <person name="Schnable J.C."/>
            <person name="Zhu J.-K."/>
            <person name="Zhang H."/>
        </authorList>
    </citation>
    <scope>NUCLEOTIDE SEQUENCE [LARGE SCALE GENOMIC DNA]</scope>
</reference>
<evidence type="ECO:0000256" key="2">
    <source>
        <dbReference type="ARBA" id="ARBA00022679"/>
    </source>
</evidence>
<dbReference type="PANTHER" id="PTHR11783">
    <property type="entry name" value="SULFOTRANSFERASE SULT"/>
    <property type="match status" value="1"/>
</dbReference>
<dbReference type="EMBL" id="PQIB02000017">
    <property type="protein sequence ID" value="RLM58018.1"/>
    <property type="molecule type" value="Genomic_DNA"/>
</dbReference>
<evidence type="ECO:0000256" key="1">
    <source>
        <dbReference type="ARBA" id="ARBA00005771"/>
    </source>
</evidence>
<evidence type="ECO:0000259" key="4">
    <source>
        <dbReference type="Pfam" id="PF00685"/>
    </source>
</evidence>
<proteinExistence type="inferred from homology"/>
<name>A0A3L6PK65_PANMI</name>
<feature type="domain" description="Sulfotransferase" evidence="4">
    <location>
        <begin position="46"/>
        <end position="191"/>
    </location>
</feature>
<accession>A0A3L6PK65</accession>
<evidence type="ECO:0000256" key="3">
    <source>
        <dbReference type="RuleBase" id="RU361155"/>
    </source>
</evidence>
<dbReference type="InterPro" id="IPR027417">
    <property type="entry name" value="P-loop_NTPase"/>
</dbReference>
<dbReference type="EC" id="2.8.2.-" evidence="3"/>
<dbReference type="GO" id="GO:0008146">
    <property type="term" value="F:sulfotransferase activity"/>
    <property type="evidence" value="ECO:0007669"/>
    <property type="project" value="InterPro"/>
</dbReference>
<dbReference type="Pfam" id="PF00685">
    <property type="entry name" value="Sulfotransfer_1"/>
    <property type="match status" value="1"/>
</dbReference>
<dbReference type="OrthoDB" id="205623at2759"/>
<evidence type="ECO:0000313" key="5">
    <source>
        <dbReference type="EMBL" id="RLM58018.1"/>
    </source>
</evidence>
<dbReference type="Proteomes" id="UP000275267">
    <property type="component" value="Unassembled WGS sequence"/>
</dbReference>
<sequence length="192" mass="21244">MAELLPSLPLETRCPPLPLRRYNGFWLPEAVLTEVAAIHACLQPRPSDVFLASFPKSNTTWLKALAFATAHRARHPPSGAGHPLRRMNPHECVRFMEMDPELRRDASSLVEEFEAMESPSITGGEGAAPASRIVYLCRNPKDAFVSGLFFVKKVSSAYGVGAEARSLSLEEALELFCEGRLFAGPQWKHVLQ</sequence>